<dbReference type="Proteomes" id="UP001064048">
    <property type="component" value="Chromosome 26"/>
</dbReference>
<evidence type="ECO:0000313" key="2">
    <source>
        <dbReference type="Proteomes" id="UP001064048"/>
    </source>
</evidence>
<organism evidence="1 2">
    <name type="scientific">Choristoneura fumiferana</name>
    <name type="common">Spruce budworm moth</name>
    <name type="synonym">Archips fumiferana</name>
    <dbReference type="NCBI Taxonomy" id="7141"/>
    <lineage>
        <taxon>Eukaryota</taxon>
        <taxon>Metazoa</taxon>
        <taxon>Ecdysozoa</taxon>
        <taxon>Arthropoda</taxon>
        <taxon>Hexapoda</taxon>
        <taxon>Insecta</taxon>
        <taxon>Pterygota</taxon>
        <taxon>Neoptera</taxon>
        <taxon>Endopterygota</taxon>
        <taxon>Lepidoptera</taxon>
        <taxon>Glossata</taxon>
        <taxon>Ditrysia</taxon>
        <taxon>Tortricoidea</taxon>
        <taxon>Tortricidae</taxon>
        <taxon>Tortricinae</taxon>
        <taxon>Choristoneura</taxon>
    </lineage>
</organism>
<comment type="caution">
    <text evidence="1">The sequence shown here is derived from an EMBL/GenBank/DDBJ whole genome shotgun (WGS) entry which is preliminary data.</text>
</comment>
<gene>
    <name evidence="1" type="ORF">MSG28_014384</name>
</gene>
<accession>A0ACC0JR68</accession>
<sequence length="473" mass="55100">MIRACQAFNARCRDRHGSVSRVHLSKMDVETVLTVILYRRLKRGNRRRRYWVHPILTTRLTESHYIILYPKLRQYGPKFFNYFRMSIKSFDDLLALINEELVADENTVRYTISPEEKLIITLRYLATGCSLGTLSYDYRIGKSTVATIIPHVCETIWRKLKPIVMSEPTKEKWFIATGESFASLSFVYRISKSYISRVIRDVLKVLKQKLMPIAMPPPTKNDFKRIEKDFWEKWNMPNCISSIDGKHVRIRAPPNSGSLYFNYKDYFSIVMLALVDANYKFVAVDVGSYGKEGDSNIFRKSTIGKKIANNDFNIPEAKRLPQSNVSLPHFIIGDEAFPLSTYMMKPFSRRTGLDHQKEIFNYRLCRARRVAENAFGLLSQVFRVFYTPIAVLPSTCTDLILVACCLHNLLRDAYLEENSRPHYVRDENENPTDNMIPLTRTRGQANDGIHIREQLKLYFNSEIGQVAWQQNYY</sequence>
<evidence type="ECO:0000313" key="1">
    <source>
        <dbReference type="EMBL" id="KAI8426665.1"/>
    </source>
</evidence>
<protein>
    <submittedName>
        <fullName evidence="1">Uncharacterized protein</fullName>
    </submittedName>
</protein>
<keyword evidence="2" id="KW-1185">Reference proteome</keyword>
<reference evidence="1 2" key="1">
    <citation type="journal article" date="2022" name="Genome Biol. Evol.">
        <title>The Spruce Budworm Genome: Reconstructing the Evolutionary History of Antifreeze Proteins.</title>
        <authorList>
            <person name="Beliveau C."/>
            <person name="Gagne P."/>
            <person name="Picq S."/>
            <person name="Vernygora O."/>
            <person name="Keeling C.I."/>
            <person name="Pinkney K."/>
            <person name="Doucet D."/>
            <person name="Wen F."/>
            <person name="Johnston J.S."/>
            <person name="Maaroufi H."/>
            <person name="Boyle B."/>
            <person name="Laroche J."/>
            <person name="Dewar K."/>
            <person name="Juretic N."/>
            <person name="Blackburn G."/>
            <person name="Nisole A."/>
            <person name="Brunet B."/>
            <person name="Brandao M."/>
            <person name="Lumley L."/>
            <person name="Duan J."/>
            <person name="Quan G."/>
            <person name="Lucarotti C.J."/>
            <person name="Roe A.D."/>
            <person name="Sperling F.A.H."/>
            <person name="Levesque R.C."/>
            <person name="Cusson M."/>
        </authorList>
    </citation>
    <scope>NUCLEOTIDE SEQUENCE [LARGE SCALE GENOMIC DNA]</scope>
    <source>
        <strain evidence="1">Glfc:IPQL:Cfum</strain>
    </source>
</reference>
<name>A0ACC0JR68_CHOFU</name>
<proteinExistence type="predicted"/>
<dbReference type="EMBL" id="CM046126">
    <property type="protein sequence ID" value="KAI8426665.1"/>
    <property type="molecule type" value="Genomic_DNA"/>
</dbReference>